<dbReference type="Pfam" id="PF00535">
    <property type="entry name" value="Glycos_transf_2"/>
    <property type="match status" value="1"/>
</dbReference>
<dbReference type="RefSeq" id="WP_331848144.1">
    <property type="nucleotide sequence ID" value="NZ_JAZHPZ010000011.1"/>
</dbReference>
<keyword evidence="3" id="KW-1185">Reference proteome</keyword>
<dbReference type="EMBL" id="JAZHPZ010000011">
    <property type="protein sequence ID" value="MEF2967932.1"/>
    <property type="molecule type" value="Genomic_DNA"/>
</dbReference>
<keyword evidence="2" id="KW-0808">Transferase</keyword>
<keyword evidence="2" id="KW-0328">Glycosyltransferase</keyword>
<dbReference type="Gene3D" id="3.90.550.10">
    <property type="entry name" value="Spore Coat Polysaccharide Biosynthesis Protein SpsA, Chain A"/>
    <property type="match status" value="1"/>
</dbReference>
<comment type="caution">
    <text evidence="2">The sequence shown here is derived from an EMBL/GenBank/DDBJ whole genome shotgun (WGS) entry which is preliminary data.</text>
</comment>
<protein>
    <submittedName>
        <fullName evidence="2">Glycosyltransferase family 2 protein</fullName>
        <ecNumber evidence="2">2.4.-.-</ecNumber>
    </submittedName>
</protein>
<dbReference type="CDD" id="cd04186">
    <property type="entry name" value="GT_2_like_c"/>
    <property type="match status" value="1"/>
</dbReference>
<evidence type="ECO:0000313" key="2">
    <source>
        <dbReference type="EMBL" id="MEF2967932.1"/>
    </source>
</evidence>
<dbReference type="EC" id="2.4.-.-" evidence="2"/>
<reference evidence="2 3" key="1">
    <citation type="submission" date="2024-02" db="EMBL/GenBank/DDBJ databases">
        <title>A nitrogen-fixing paenibacillus bacterium.</title>
        <authorList>
            <person name="Zhang W.L."/>
            <person name="Chen S.F."/>
        </authorList>
    </citation>
    <scope>NUCLEOTIDE SEQUENCE [LARGE SCALE GENOMIC DNA]</scope>
    <source>
        <strain evidence="2 3">M1</strain>
    </source>
</reference>
<organism evidence="2 3">
    <name type="scientific">Paenibacillus haidiansis</name>
    <dbReference type="NCBI Taxonomy" id="1574488"/>
    <lineage>
        <taxon>Bacteria</taxon>
        <taxon>Bacillati</taxon>
        <taxon>Bacillota</taxon>
        <taxon>Bacilli</taxon>
        <taxon>Bacillales</taxon>
        <taxon>Paenibacillaceae</taxon>
        <taxon>Paenibacillus</taxon>
    </lineage>
</organism>
<dbReference type="SUPFAM" id="SSF53448">
    <property type="entry name" value="Nucleotide-diphospho-sugar transferases"/>
    <property type="match status" value="1"/>
</dbReference>
<evidence type="ECO:0000313" key="3">
    <source>
        <dbReference type="Proteomes" id="UP001306950"/>
    </source>
</evidence>
<feature type="domain" description="Glycosyltransferase 2-like" evidence="1">
    <location>
        <begin position="35"/>
        <end position="201"/>
    </location>
</feature>
<evidence type="ECO:0000259" key="1">
    <source>
        <dbReference type="Pfam" id="PF00535"/>
    </source>
</evidence>
<name>A0ABU7VW43_9BACL</name>
<dbReference type="InterPro" id="IPR029044">
    <property type="entry name" value="Nucleotide-diphossugar_trans"/>
</dbReference>
<dbReference type="InterPro" id="IPR001173">
    <property type="entry name" value="Glyco_trans_2-like"/>
</dbReference>
<sequence>MTEGNADFRRGYEAGYSRGFTAGKTTFGNRFEGVSIIIPTFNKKEMLRECLDSIEAHTEHPYEVIVVDNGSEDGTAEMLRQRRGNLRFTVHPRNLGFARAVNTGLMMAKGNYLLLLNNDVLVTERWLSQMLACLKECPGAAAVGPVTNYIGGEQQIQVPYADIRGMREFAAAYNRKDPSKWWDTDRLVGFCLLFSRKTFEETGYLDEGYEIGNFEDDDWMVRLRFQGKRLKIAGDTFVHHYGSVTMKGLGPQGFFETNSRNENFFTDKWGSPHEALQRMKSQFRASAGSRRMADFFPPERWVQNCNGRVYRMAYGMKYPVAWQLVTDDIRNEAVRLSVVDLVQFPTGPEITASQELTAMKRRKDDVETIYRDAAGQLYLTDRGERRYLISKYTCRAWCYSYPEYENALAEHAELPEGLPILPPVRILSEDL</sequence>
<proteinExistence type="predicted"/>
<dbReference type="PANTHER" id="PTHR43179">
    <property type="entry name" value="RHAMNOSYLTRANSFERASE WBBL"/>
    <property type="match status" value="1"/>
</dbReference>
<dbReference type="Proteomes" id="UP001306950">
    <property type="component" value="Unassembled WGS sequence"/>
</dbReference>
<dbReference type="PANTHER" id="PTHR43179:SF7">
    <property type="entry name" value="RHAMNOSYLTRANSFERASE WBBL"/>
    <property type="match status" value="1"/>
</dbReference>
<accession>A0ABU7VW43</accession>
<dbReference type="GO" id="GO:0016757">
    <property type="term" value="F:glycosyltransferase activity"/>
    <property type="evidence" value="ECO:0007669"/>
    <property type="project" value="UniProtKB-KW"/>
</dbReference>
<gene>
    <name evidence="2" type="ORF">V3851_19050</name>
</gene>